<evidence type="ECO:0000256" key="4">
    <source>
        <dbReference type="PROSITE-ProRule" id="PRU00433"/>
    </source>
</evidence>
<evidence type="ECO:0000256" key="2">
    <source>
        <dbReference type="ARBA" id="ARBA00022723"/>
    </source>
</evidence>
<dbReference type="InterPro" id="IPR009056">
    <property type="entry name" value="Cyt_c-like_dom"/>
</dbReference>
<protein>
    <submittedName>
        <fullName evidence="6 7">Cytochrome c</fullName>
    </submittedName>
</protein>
<evidence type="ECO:0000313" key="8">
    <source>
        <dbReference type="Proteomes" id="UP000093281"/>
    </source>
</evidence>
<gene>
    <name evidence="6" type="primary">pchC</name>
    <name evidence="6" type="ORF">AAX29_00837</name>
    <name evidence="7" type="ORF">FE246_01325</name>
</gene>
<organism evidence="6 8">
    <name type="scientific">Aliarcobacter thereius</name>
    <dbReference type="NCBI Taxonomy" id="544718"/>
    <lineage>
        <taxon>Bacteria</taxon>
        <taxon>Pseudomonadati</taxon>
        <taxon>Campylobacterota</taxon>
        <taxon>Epsilonproteobacteria</taxon>
        <taxon>Campylobacterales</taxon>
        <taxon>Arcobacteraceae</taxon>
        <taxon>Aliarcobacter</taxon>
    </lineage>
</organism>
<proteinExistence type="predicted"/>
<name>A0A1C0B882_9BACT</name>
<reference evidence="8" key="2">
    <citation type="submission" date="2015-05" db="EMBL/GenBank/DDBJ databases">
        <authorList>
            <person name="Rovetto F."/>
            <person name="Cocolin L."/>
            <person name="Illeghems K."/>
            <person name="Van Nieuwerburgh F."/>
            <person name="Houf K."/>
        </authorList>
    </citation>
    <scope>NUCLEOTIDE SEQUENCE [LARGE SCALE GENOMIC DNA]</scope>
    <source>
        <strain evidence="8">DU22</strain>
    </source>
</reference>
<dbReference type="Pfam" id="PF13442">
    <property type="entry name" value="Cytochrome_CBB3"/>
    <property type="match status" value="1"/>
</dbReference>
<evidence type="ECO:0000256" key="3">
    <source>
        <dbReference type="ARBA" id="ARBA00023004"/>
    </source>
</evidence>
<dbReference type="Gene3D" id="1.10.760.10">
    <property type="entry name" value="Cytochrome c-like domain"/>
    <property type="match status" value="1"/>
</dbReference>
<evidence type="ECO:0000313" key="9">
    <source>
        <dbReference type="Proteomes" id="UP000308001"/>
    </source>
</evidence>
<evidence type="ECO:0000313" key="6">
    <source>
        <dbReference type="EMBL" id="OCL99787.1"/>
    </source>
</evidence>
<dbReference type="OrthoDB" id="9808312at2"/>
<dbReference type="PROSITE" id="PS51007">
    <property type="entry name" value="CYTC"/>
    <property type="match status" value="1"/>
</dbReference>
<evidence type="ECO:0000259" key="5">
    <source>
        <dbReference type="PROSITE" id="PS51007"/>
    </source>
</evidence>
<reference evidence="6" key="1">
    <citation type="submission" date="2015-05" db="EMBL/GenBank/DDBJ databases">
        <authorList>
            <person name="Wang D.B."/>
            <person name="Wang M."/>
        </authorList>
    </citation>
    <scope>NUCLEOTIDE SEQUENCE [LARGE SCALE GENOMIC DNA]</scope>
    <source>
        <strain evidence="6">DU22</strain>
    </source>
</reference>
<dbReference type="EMBL" id="VBUF01000001">
    <property type="protein sequence ID" value="TLS73153.1"/>
    <property type="molecule type" value="Genomic_DNA"/>
</dbReference>
<dbReference type="SUPFAM" id="SSF46626">
    <property type="entry name" value="Cytochrome c"/>
    <property type="match status" value="1"/>
</dbReference>
<accession>A0A1C0B882</accession>
<feature type="domain" description="Cytochrome c" evidence="5">
    <location>
        <begin position="21"/>
        <end position="107"/>
    </location>
</feature>
<keyword evidence="2 4" id="KW-0479">Metal-binding</keyword>
<dbReference type="GO" id="GO:0046872">
    <property type="term" value="F:metal ion binding"/>
    <property type="evidence" value="ECO:0007669"/>
    <property type="project" value="UniProtKB-KW"/>
</dbReference>
<dbReference type="STRING" id="544718.AAX25_00248"/>
<dbReference type="GO" id="GO:0009055">
    <property type="term" value="F:electron transfer activity"/>
    <property type="evidence" value="ECO:0007669"/>
    <property type="project" value="InterPro"/>
</dbReference>
<dbReference type="GO" id="GO:0020037">
    <property type="term" value="F:heme binding"/>
    <property type="evidence" value="ECO:0007669"/>
    <property type="project" value="InterPro"/>
</dbReference>
<dbReference type="AlphaFoldDB" id="A0A1C0B882"/>
<dbReference type="Proteomes" id="UP000093281">
    <property type="component" value="Unassembled WGS sequence"/>
</dbReference>
<evidence type="ECO:0000313" key="7">
    <source>
        <dbReference type="EMBL" id="TLS73153.1"/>
    </source>
</evidence>
<comment type="caution">
    <text evidence="6">The sequence shown here is derived from an EMBL/GenBank/DDBJ whole genome shotgun (WGS) entry which is preliminary data.</text>
</comment>
<keyword evidence="1 4" id="KW-0349">Heme</keyword>
<keyword evidence="3 4" id="KW-0408">Iron</keyword>
<dbReference type="InterPro" id="IPR036909">
    <property type="entry name" value="Cyt_c-like_dom_sf"/>
</dbReference>
<sequence length="107" mass="12561">MKNIKILILIFITTSFLFANENLKEGKQLFDKWCISCHGENMPATKALAIVYKGTGISPIIEKRDELNKEFVKYVVRYGRFSMPFFRKVEINDKELENLAEYLYSKK</sequence>
<evidence type="ECO:0000256" key="1">
    <source>
        <dbReference type="ARBA" id="ARBA00022617"/>
    </source>
</evidence>
<dbReference type="RefSeq" id="WP_066185820.1">
    <property type="nucleotide sequence ID" value="NZ_LCUJ01000002.1"/>
</dbReference>
<dbReference type="Proteomes" id="UP000308001">
    <property type="component" value="Unassembled WGS sequence"/>
</dbReference>
<dbReference type="EMBL" id="LCUJ01000002">
    <property type="protein sequence ID" value="OCL99787.1"/>
    <property type="molecule type" value="Genomic_DNA"/>
</dbReference>
<reference evidence="7 9" key="3">
    <citation type="submission" date="2019-05" db="EMBL/GenBank/DDBJ databases">
        <title>Arcobacter cibarius and Arcobacter thereius providing challenges in identification an antibiotic susceptibility and Quinolone resistance.</title>
        <authorList>
            <person name="Busch A."/>
            <person name="Hanel I."/>
            <person name="Hotzel H."/>
            <person name="Tomaso H."/>
        </authorList>
    </citation>
    <scope>NUCLEOTIDE SEQUENCE [LARGE SCALE GENOMIC DNA]</scope>
    <source>
        <strain evidence="7 9">17CS1191_2</strain>
    </source>
</reference>